<dbReference type="Pfam" id="PF01627">
    <property type="entry name" value="Hpt"/>
    <property type="match status" value="1"/>
</dbReference>
<organism evidence="19 20">
    <name type="scientific">Thalassobaculum litoreum DSM 18839</name>
    <dbReference type="NCBI Taxonomy" id="1123362"/>
    <lineage>
        <taxon>Bacteria</taxon>
        <taxon>Pseudomonadati</taxon>
        <taxon>Pseudomonadota</taxon>
        <taxon>Alphaproteobacteria</taxon>
        <taxon>Rhodospirillales</taxon>
        <taxon>Thalassobaculaceae</taxon>
        <taxon>Thalassobaculum</taxon>
    </lineage>
</organism>
<dbReference type="PROSITE" id="PS50110">
    <property type="entry name" value="RESPONSE_REGULATORY"/>
    <property type="match status" value="2"/>
</dbReference>
<dbReference type="Gene3D" id="3.40.50.2300">
    <property type="match status" value="2"/>
</dbReference>
<dbReference type="AlphaFoldDB" id="A0A8G2BP38"/>
<dbReference type="InterPro" id="IPR003661">
    <property type="entry name" value="HisK_dim/P_dom"/>
</dbReference>
<keyword evidence="12" id="KW-0902">Two-component regulatory system</keyword>
<comment type="subcellular location">
    <subcellularLocation>
        <location evidence="2">Cell membrane</location>
        <topology evidence="2">Multi-pass membrane protein</topology>
    </subcellularLocation>
</comment>
<dbReference type="PANTHER" id="PTHR45339:SF1">
    <property type="entry name" value="HYBRID SIGNAL TRANSDUCTION HISTIDINE KINASE J"/>
    <property type="match status" value="1"/>
</dbReference>
<dbReference type="SUPFAM" id="SSF47384">
    <property type="entry name" value="Homodimeric domain of signal transducing histidine kinase"/>
    <property type="match status" value="1"/>
</dbReference>
<dbReference type="Gene3D" id="1.20.120.160">
    <property type="entry name" value="HPT domain"/>
    <property type="match status" value="1"/>
</dbReference>
<protein>
    <recommendedName>
        <fullName evidence="3">histidine kinase</fullName>
        <ecNumber evidence="3">2.7.13.3</ecNumber>
    </recommendedName>
</protein>
<sequence>MVFHTEIRDAIDRLVENRTIRGLYREWSDLASPDRLPPYASFQPEMRPLLASHLMVLAPEDVGYRYRHYGVSIARAAGFDMTGRSTADFDSDVGRFFEEKYRQTLASRQPLYTLHRASHARAVLLWERLILPVDHEGSTLLVCYNTPADNKTDAFDALMESSSEGLLLLRPAQDEGGRVTDFVIAVANRRVQEIFGTSDSLDGRHLGEASPVVSEQVFNACLRVLTTGEMERLRVRGDTGAAEDGPIYQVGLSSASDRVMMSLSDVTEVTRAKEQAERANEGKSRFLAMMSHEIRTPMNGLIGMLGLVLKSELADEQRSMVSLAKQSADNLLVILNDILDFSKIEFDKLELEHASFELNDLVASVTDLFYPQAAAKGLEVVSYIDTSVPMRRLGDPSRVRQILMNLVGNAVKFTETGGVTLSVTGVDGDGVRFEVRDTGIGIPVDRLHTLFKEFSQADESISRRYGGTGLGLAISERLAQIMGGTITAESVTGLGSRFRVDLPLAVAADQTPRGSVIDRLRGKRCLIVDDTAVNVDIFRRQVALWGMESVGLDDPRRAVSLLRDAEREGRAFDVAILDHKMPELTGLDLAQRVRSDPALDGTRLILASSADIGFNEGRDGFDLFDRVMRKPIQPLDLMSALAGDATRLPTDPQAEETRMTDHPLRVLVAEDNNINRILMQTALTRLGHTVSLAENGVEAVDAVRRETFDVILMDIEMPEMDGEEAARRIRADHGPRPAMVALTAHAGESHREHFLGLGFDGYLAKPVDFEELDVLLGHLVGGEATAVPSEPETSSAALIEPDRIDALTQALDRTTVAAMLTKFADGLDEARPKLVEMQETGDLAGMATLAHTLRGMCLNFGAQRLAETALAVERTLTSGMALGQPELKTLVDLIIHTYDEVLGLAHRLHESSDRIS</sequence>
<feature type="modified residue" description="4-aspartylphosphate" evidence="15">
    <location>
        <position position="714"/>
    </location>
</feature>
<accession>A0A8G2BP38</accession>
<dbReference type="GO" id="GO:0005524">
    <property type="term" value="F:ATP binding"/>
    <property type="evidence" value="ECO:0007669"/>
    <property type="project" value="UniProtKB-KW"/>
</dbReference>
<dbReference type="CDD" id="cd00082">
    <property type="entry name" value="HisKA"/>
    <property type="match status" value="1"/>
</dbReference>
<dbReference type="CDD" id="cd17546">
    <property type="entry name" value="REC_hyHK_CKI1_RcsC-like"/>
    <property type="match status" value="1"/>
</dbReference>
<dbReference type="SUPFAM" id="SSF47226">
    <property type="entry name" value="Histidine-containing phosphotransfer domain, HPT domain"/>
    <property type="match status" value="1"/>
</dbReference>
<dbReference type="EMBL" id="FNBW01000018">
    <property type="protein sequence ID" value="SDG45992.1"/>
    <property type="molecule type" value="Genomic_DNA"/>
</dbReference>
<dbReference type="PROSITE" id="PS50894">
    <property type="entry name" value="HPT"/>
    <property type="match status" value="1"/>
</dbReference>
<keyword evidence="6" id="KW-0808">Transferase</keyword>
<dbReference type="Gene3D" id="3.30.565.10">
    <property type="entry name" value="Histidine kinase-like ATPase, C-terminal domain"/>
    <property type="match status" value="1"/>
</dbReference>
<dbReference type="SMART" id="SM00448">
    <property type="entry name" value="REC"/>
    <property type="match status" value="2"/>
</dbReference>
<dbReference type="InterPro" id="IPR011006">
    <property type="entry name" value="CheY-like_superfamily"/>
</dbReference>
<keyword evidence="8" id="KW-0547">Nucleotide-binding</keyword>
<keyword evidence="11" id="KW-1133">Transmembrane helix</keyword>
<evidence type="ECO:0000256" key="10">
    <source>
        <dbReference type="ARBA" id="ARBA00022840"/>
    </source>
</evidence>
<feature type="domain" description="HPt" evidence="18">
    <location>
        <begin position="812"/>
        <end position="916"/>
    </location>
</feature>
<dbReference type="Pfam" id="PF00072">
    <property type="entry name" value="Response_reg"/>
    <property type="match status" value="2"/>
</dbReference>
<keyword evidence="5 15" id="KW-0597">Phosphoprotein</keyword>
<dbReference type="InterPro" id="IPR036641">
    <property type="entry name" value="HPT_dom_sf"/>
</dbReference>
<keyword evidence="10" id="KW-0067">ATP-binding</keyword>
<dbReference type="InterPro" id="IPR008207">
    <property type="entry name" value="Sig_transdc_His_kin_Hpt_dom"/>
</dbReference>
<dbReference type="SUPFAM" id="SSF52172">
    <property type="entry name" value="CheY-like"/>
    <property type="match status" value="2"/>
</dbReference>
<evidence type="ECO:0000259" key="16">
    <source>
        <dbReference type="PROSITE" id="PS50109"/>
    </source>
</evidence>
<feature type="domain" description="Response regulatory" evidence="17">
    <location>
        <begin position="524"/>
        <end position="645"/>
    </location>
</feature>
<dbReference type="SUPFAM" id="SSF55874">
    <property type="entry name" value="ATPase domain of HSP90 chaperone/DNA topoisomerase II/histidine kinase"/>
    <property type="match status" value="1"/>
</dbReference>
<evidence type="ECO:0000256" key="1">
    <source>
        <dbReference type="ARBA" id="ARBA00000085"/>
    </source>
</evidence>
<dbReference type="OrthoDB" id="9801651at2"/>
<dbReference type="Proteomes" id="UP000198615">
    <property type="component" value="Unassembled WGS sequence"/>
</dbReference>
<evidence type="ECO:0000313" key="19">
    <source>
        <dbReference type="EMBL" id="SDG45992.1"/>
    </source>
</evidence>
<reference evidence="19 20" key="1">
    <citation type="submission" date="2016-10" db="EMBL/GenBank/DDBJ databases">
        <authorList>
            <person name="Varghese N."/>
            <person name="Submissions S."/>
        </authorList>
    </citation>
    <scope>NUCLEOTIDE SEQUENCE [LARGE SCALE GENOMIC DNA]</scope>
    <source>
        <strain evidence="19 20">DSM 18839</strain>
    </source>
</reference>
<evidence type="ECO:0000256" key="13">
    <source>
        <dbReference type="ARBA" id="ARBA00023136"/>
    </source>
</evidence>
<comment type="caution">
    <text evidence="19">The sequence shown here is derived from an EMBL/GenBank/DDBJ whole genome shotgun (WGS) entry which is preliminary data.</text>
</comment>
<dbReference type="InterPro" id="IPR036890">
    <property type="entry name" value="HATPase_C_sf"/>
</dbReference>
<evidence type="ECO:0000256" key="9">
    <source>
        <dbReference type="ARBA" id="ARBA00022777"/>
    </source>
</evidence>
<comment type="catalytic activity">
    <reaction evidence="1">
        <text>ATP + protein L-histidine = ADP + protein N-phospho-L-histidine.</text>
        <dbReference type="EC" id="2.7.13.3"/>
    </reaction>
</comment>
<dbReference type="Pfam" id="PF02518">
    <property type="entry name" value="HATPase_c"/>
    <property type="match status" value="1"/>
</dbReference>
<evidence type="ECO:0000256" key="12">
    <source>
        <dbReference type="ARBA" id="ARBA00023012"/>
    </source>
</evidence>
<dbReference type="Gene3D" id="3.30.450.20">
    <property type="entry name" value="PAS domain"/>
    <property type="match status" value="1"/>
</dbReference>
<feature type="domain" description="Response regulatory" evidence="17">
    <location>
        <begin position="665"/>
        <end position="780"/>
    </location>
</feature>
<keyword evidence="7" id="KW-0812">Transmembrane</keyword>
<dbReference type="PANTHER" id="PTHR45339">
    <property type="entry name" value="HYBRID SIGNAL TRANSDUCTION HISTIDINE KINASE J"/>
    <property type="match status" value="1"/>
</dbReference>
<evidence type="ECO:0000256" key="8">
    <source>
        <dbReference type="ARBA" id="ARBA00022741"/>
    </source>
</evidence>
<proteinExistence type="predicted"/>
<evidence type="ECO:0000256" key="2">
    <source>
        <dbReference type="ARBA" id="ARBA00004651"/>
    </source>
</evidence>
<evidence type="ECO:0000256" key="4">
    <source>
        <dbReference type="ARBA" id="ARBA00022475"/>
    </source>
</evidence>
<dbReference type="InterPro" id="IPR003594">
    <property type="entry name" value="HATPase_dom"/>
</dbReference>
<name>A0A8G2BP38_9PROT</name>
<dbReference type="RefSeq" id="WP_093153966.1">
    <property type="nucleotide sequence ID" value="NZ_FNBW01000018.1"/>
</dbReference>
<dbReference type="EC" id="2.7.13.3" evidence="3"/>
<dbReference type="CDD" id="cd16922">
    <property type="entry name" value="HATPase_EvgS-ArcB-TorS-like"/>
    <property type="match status" value="1"/>
</dbReference>
<dbReference type="GO" id="GO:0000155">
    <property type="term" value="F:phosphorelay sensor kinase activity"/>
    <property type="evidence" value="ECO:0007669"/>
    <property type="project" value="InterPro"/>
</dbReference>
<dbReference type="FunFam" id="3.30.565.10:FF:000078">
    <property type="entry name" value="Two-component sensor histidine kinase"/>
    <property type="match status" value="1"/>
</dbReference>
<evidence type="ECO:0000256" key="5">
    <source>
        <dbReference type="ARBA" id="ARBA00022553"/>
    </source>
</evidence>
<gene>
    <name evidence="19" type="ORF">SAMN05660686_04477</name>
</gene>
<evidence type="ECO:0000256" key="7">
    <source>
        <dbReference type="ARBA" id="ARBA00022692"/>
    </source>
</evidence>
<dbReference type="Pfam" id="PF00512">
    <property type="entry name" value="HisKA"/>
    <property type="match status" value="1"/>
</dbReference>
<dbReference type="GO" id="GO:0005886">
    <property type="term" value="C:plasma membrane"/>
    <property type="evidence" value="ECO:0007669"/>
    <property type="project" value="UniProtKB-SubCell"/>
</dbReference>
<evidence type="ECO:0000256" key="6">
    <source>
        <dbReference type="ARBA" id="ARBA00022679"/>
    </source>
</evidence>
<evidence type="ECO:0000256" key="15">
    <source>
        <dbReference type="PROSITE-ProRule" id="PRU00169"/>
    </source>
</evidence>
<evidence type="ECO:0000259" key="17">
    <source>
        <dbReference type="PROSITE" id="PS50110"/>
    </source>
</evidence>
<evidence type="ECO:0000256" key="3">
    <source>
        <dbReference type="ARBA" id="ARBA00012438"/>
    </source>
</evidence>
<evidence type="ECO:0000256" key="14">
    <source>
        <dbReference type="PROSITE-ProRule" id="PRU00110"/>
    </source>
</evidence>
<dbReference type="InterPro" id="IPR036097">
    <property type="entry name" value="HisK_dim/P_sf"/>
</dbReference>
<keyword evidence="13" id="KW-0472">Membrane</keyword>
<keyword evidence="4" id="KW-1003">Cell membrane</keyword>
<feature type="domain" description="Histidine kinase" evidence="16">
    <location>
        <begin position="289"/>
        <end position="506"/>
    </location>
</feature>
<dbReference type="InterPro" id="IPR001789">
    <property type="entry name" value="Sig_transdc_resp-reg_receiver"/>
</dbReference>
<dbReference type="SMART" id="SM00388">
    <property type="entry name" value="HisKA"/>
    <property type="match status" value="1"/>
</dbReference>
<dbReference type="InterPro" id="IPR005467">
    <property type="entry name" value="His_kinase_dom"/>
</dbReference>
<dbReference type="Gene3D" id="1.10.287.130">
    <property type="match status" value="1"/>
</dbReference>
<feature type="modified residue" description="4-aspartylphosphate" evidence="15">
    <location>
        <position position="578"/>
    </location>
</feature>
<evidence type="ECO:0000313" key="20">
    <source>
        <dbReference type="Proteomes" id="UP000198615"/>
    </source>
</evidence>
<dbReference type="FunFam" id="1.10.287.130:FF:000002">
    <property type="entry name" value="Two-component osmosensing histidine kinase"/>
    <property type="match status" value="1"/>
</dbReference>
<evidence type="ECO:0000256" key="11">
    <source>
        <dbReference type="ARBA" id="ARBA00022989"/>
    </source>
</evidence>
<evidence type="ECO:0000259" key="18">
    <source>
        <dbReference type="PROSITE" id="PS50894"/>
    </source>
</evidence>
<feature type="modified residue" description="Phosphohistidine" evidence="14">
    <location>
        <position position="851"/>
    </location>
</feature>
<keyword evidence="9" id="KW-0418">Kinase</keyword>
<dbReference type="PRINTS" id="PR00344">
    <property type="entry name" value="BCTRLSENSOR"/>
</dbReference>
<keyword evidence="20" id="KW-1185">Reference proteome</keyword>
<dbReference type="SMART" id="SM00073">
    <property type="entry name" value="HPT"/>
    <property type="match status" value="1"/>
</dbReference>
<dbReference type="InterPro" id="IPR004358">
    <property type="entry name" value="Sig_transdc_His_kin-like_C"/>
</dbReference>
<dbReference type="SMART" id="SM00387">
    <property type="entry name" value="HATPase_c"/>
    <property type="match status" value="1"/>
</dbReference>
<dbReference type="PROSITE" id="PS50109">
    <property type="entry name" value="HIS_KIN"/>
    <property type="match status" value="1"/>
</dbReference>
<dbReference type="CDD" id="cd00088">
    <property type="entry name" value="HPT"/>
    <property type="match status" value="1"/>
</dbReference>